<sequence>MRIKLFAYLLVCMMVMTMFSFTVFAEKQVKIELDGELVSFDVQPIIEKGRTLVPIRSIFEKMGAEVIWNAEENEVTIQDKYKTIEMIIGKKEALIYRKYDFTGIPEKVALEVPAQIVNNRTLLPLRFIAEALEAEVDWDKEQYVGVIKTKDYEPKPDDQGNTPIDYEVLDLNGISGNEKLFQWYEENYKKEGIHSLQIDNEMYVLVSGGERPTGGYRMQVDAVDIQGKSRIASVTATLYRPAPDMMVTQAITYPHVMIKMSAANAAVVRGEIKSIIGYRIEEE</sequence>
<dbReference type="AlphaFoldDB" id="A0A841KPJ7"/>
<comment type="caution">
    <text evidence="3">The sequence shown here is derived from an EMBL/GenBank/DDBJ whole genome shotgun (WGS) entry which is preliminary data.</text>
</comment>
<evidence type="ECO:0008006" key="5">
    <source>
        <dbReference type="Google" id="ProtNLM"/>
    </source>
</evidence>
<dbReference type="InterPro" id="IPR036582">
    <property type="entry name" value="Mao_N_sf"/>
</dbReference>
<organism evidence="3 4">
    <name type="scientific">Anaerosolibacter carboniphilus</name>
    <dbReference type="NCBI Taxonomy" id="1417629"/>
    <lineage>
        <taxon>Bacteria</taxon>
        <taxon>Bacillati</taxon>
        <taxon>Bacillota</taxon>
        <taxon>Clostridia</taxon>
        <taxon>Peptostreptococcales</taxon>
        <taxon>Thermotaleaceae</taxon>
        <taxon>Anaerosolibacter</taxon>
    </lineage>
</organism>
<dbReference type="Pfam" id="PF07833">
    <property type="entry name" value="Cu_amine_oxidN1"/>
    <property type="match status" value="1"/>
</dbReference>
<keyword evidence="4" id="KW-1185">Reference proteome</keyword>
<proteinExistence type="predicted"/>
<dbReference type="InterPro" id="IPR012854">
    <property type="entry name" value="Cu_amine_oxidase-like_N"/>
</dbReference>
<gene>
    <name evidence="3" type="ORF">HNQ80_001330</name>
</gene>
<name>A0A841KPJ7_9FIRM</name>
<dbReference type="InterPro" id="IPR025748">
    <property type="entry name" value="PrcB_C_dom"/>
</dbReference>
<evidence type="ECO:0000313" key="4">
    <source>
        <dbReference type="Proteomes" id="UP000579281"/>
    </source>
</evidence>
<protein>
    <recommendedName>
        <fullName evidence="5">Protease complex subunit PrcB family protein</fullName>
    </recommendedName>
</protein>
<dbReference type="RefSeq" id="WP_184309356.1">
    <property type="nucleotide sequence ID" value="NZ_JACHEN010000006.1"/>
</dbReference>
<dbReference type="Proteomes" id="UP000579281">
    <property type="component" value="Unassembled WGS sequence"/>
</dbReference>
<accession>A0A841KPJ7</accession>
<dbReference type="EMBL" id="JACHEN010000006">
    <property type="protein sequence ID" value="MBB6215241.1"/>
    <property type="molecule type" value="Genomic_DNA"/>
</dbReference>
<evidence type="ECO:0000259" key="2">
    <source>
        <dbReference type="Pfam" id="PF14343"/>
    </source>
</evidence>
<dbReference type="Gene3D" id="3.30.457.10">
    <property type="entry name" value="Copper amine oxidase-like, N-terminal domain"/>
    <property type="match status" value="1"/>
</dbReference>
<reference evidence="3 4" key="1">
    <citation type="submission" date="2020-08" db="EMBL/GenBank/DDBJ databases">
        <title>Genomic Encyclopedia of Type Strains, Phase IV (KMG-IV): sequencing the most valuable type-strain genomes for metagenomic binning, comparative biology and taxonomic classification.</title>
        <authorList>
            <person name="Goeker M."/>
        </authorList>
    </citation>
    <scope>NUCLEOTIDE SEQUENCE [LARGE SCALE GENOMIC DNA]</scope>
    <source>
        <strain evidence="3 4">DSM 103526</strain>
    </source>
</reference>
<dbReference type="Pfam" id="PF14343">
    <property type="entry name" value="PrcB_C"/>
    <property type="match status" value="1"/>
</dbReference>
<evidence type="ECO:0000313" key="3">
    <source>
        <dbReference type="EMBL" id="MBB6215241.1"/>
    </source>
</evidence>
<evidence type="ECO:0000259" key="1">
    <source>
        <dbReference type="Pfam" id="PF07833"/>
    </source>
</evidence>
<feature type="domain" description="Copper amine oxidase-like N-terminal" evidence="1">
    <location>
        <begin position="33"/>
        <end position="143"/>
    </location>
</feature>
<dbReference type="SUPFAM" id="SSF55383">
    <property type="entry name" value="Copper amine oxidase, domain N"/>
    <property type="match status" value="1"/>
</dbReference>
<feature type="domain" description="PrcB C-terminal" evidence="2">
    <location>
        <begin position="202"/>
        <end position="260"/>
    </location>
</feature>